<dbReference type="Proteomes" id="UP000477543">
    <property type="component" value="Unassembled WGS sequence"/>
</dbReference>
<reference evidence="2 3" key="1">
    <citation type="submission" date="2018-01" db="EMBL/GenBank/DDBJ databases">
        <title>Glutamicibacter soli strain NHPC-3 Whole genome sequence and assembly.</title>
        <authorList>
            <person name="Choudhury P."/>
            <person name="Gupta D."/>
            <person name="Sengupta K."/>
            <person name="Jawed A."/>
            <person name="Sultana N."/>
            <person name="Saha P."/>
        </authorList>
    </citation>
    <scope>NUCLEOTIDE SEQUENCE [LARGE SCALE GENOMIC DNA]</scope>
    <source>
        <strain evidence="2 3">NHPC-3</strain>
    </source>
</reference>
<dbReference type="EMBL" id="WYDN01000001">
    <property type="protein sequence ID" value="NAZ14636.1"/>
    <property type="molecule type" value="Genomic_DNA"/>
</dbReference>
<dbReference type="RefSeq" id="WP_047119442.1">
    <property type="nucleotide sequence ID" value="NZ_CM125969.1"/>
</dbReference>
<proteinExistence type="predicted"/>
<accession>A0A365YN68</accession>
<evidence type="ECO:0000313" key="1">
    <source>
        <dbReference type="EMBL" id="NAZ14636.1"/>
    </source>
</evidence>
<keyword evidence="3" id="KW-1185">Reference proteome</keyword>
<dbReference type="EMBL" id="POAF01000001">
    <property type="protein sequence ID" value="RBM04155.1"/>
    <property type="molecule type" value="Genomic_DNA"/>
</dbReference>
<dbReference type="AlphaFoldDB" id="A0A365YN68"/>
<dbReference type="Proteomes" id="UP000252167">
    <property type="component" value="Unassembled WGS sequence"/>
</dbReference>
<sequence length="124" mass="13446">MPLESKPVTPKIEGTQAARSFTRLKSLAQLPAKGRVEHTGYIQSVSYSAPHQAPLLTAVVVDRLGTGAPRRGTVPHVRLRFMGQKNVPGIKPGVKIQYAGMVAPVDQIPTIYNPRYVIVPVPRG</sequence>
<evidence type="ECO:0000313" key="3">
    <source>
        <dbReference type="Proteomes" id="UP000252167"/>
    </source>
</evidence>
<evidence type="ECO:0000313" key="2">
    <source>
        <dbReference type="EMBL" id="RBM04155.1"/>
    </source>
</evidence>
<name>A0A365YN68_9MICC</name>
<organism evidence="2 3">
    <name type="scientific">Glutamicibacter soli</name>
    <dbReference type="NCBI Taxonomy" id="453836"/>
    <lineage>
        <taxon>Bacteria</taxon>
        <taxon>Bacillati</taxon>
        <taxon>Actinomycetota</taxon>
        <taxon>Actinomycetes</taxon>
        <taxon>Micrococcales</taxon>
        <taxon>Micrococcaceae</taxon>
        <taxon>Glutamicibacter</taxon>
    </lineage>
</organism>
<protein>
    <submittedName>
        <fullName evidence="2">Uncharacterized protein</fullName>
    </submittedName>
</protein>
<evidence type="ECO:0000313" key="4">
    <source>
        <dbReference type="Proteomes" id="UP000477543"/>
    </source>
</evidence>
<comment type="caution">
    <text evidence="2">The sequence shown here is derived from an EMBL/GenBank/DDBJ whole genome shotgun (WGS) entry which is preliminary data.</text>
</comment>
<reference evidence="1 4" key="2">
    <citation type="submission" date="2020-01" db="EMBL/GenBank/DDBJ databases">
        <title>Glutamicibacter soli M275.</title>
        <authorList>
            <person name="Meng X."/>
        </authorList>
    </citation>
    <scope>NUCLEOTIDE SEQUENCE [LARGE SCALE GENOMIC DNA]</scope>
    <source>
        <strain evidence="1 4">M275</strain>
    </source>
</reference>
<gene>
    <name evidence="2" type="ORF">C1H84_02390</name>
    <name evidence="1" type="ORF">GT020_00905</name>
</gene>